<feature type="non-terminal residue" evidence="5">
    <location>
        <position position="1"/>
    </location>
</feature>
<dbReference type="GO" id="GO:0005524">
    <property type="term" value="F:ATP binding"/>
    <property type="evidence" value="ECO:0007669"/>
    <property type="project" value="UniProtKB-KW"/>
</dbReference>
<dbReference type="SUPFAM" id="SSF52540">
    <property type="entry name" value="P-loop containing nucleoside triphosphate hydrolases"/>
    <property type="match status" value="1"/>
</dbReference>
<comment type="caution">
    <text evidence="5">The sequence shown here is derived from an EMBL/GenBank/DDBJ whole genome shotgun (WGS) entry which is preliminary data.</text>
</comment>
<organism evidence="5">
    <name type="scientific">marine sediment metagenome</name>
    <dbReference type="NCBI Taxonomy" id="412755"/>
    <lineage>
        <taxon>unclassified sequences</taxon>
        <taxon>metagenomes</taxon>
        <taxon>ecological metagenomes</taxon>
    </lineage>
</organism>
<dbReference type="GO" id="GO:0030983">
    <property type="term" value="F:mismatched DNA binding"/>
    <property type="evidence" value="ECO:0007669"/>
    <property type="project" value="InterPro"/>
</dbReference>
<feature type="domain" description="DNA mismatch repair proteins mutS family" evidence="4">
    <location>
        <begin position="87"/>
        <end position="252"/>
    </location>
</feature>
<keyword evidence="2" id="KW-0067">ATP-binding</keyword>
<gene>
    <name evidence="5" type="ORF">S12H4_47262</name>
</gene>
<dbReference type="AlphaFoldDB" id="X1VLI5"/>
<feature type="non-terminal residue" evidence="5">
    <location>
        <position position="252"/>
    </location>
</feature>
<keyword evidence="3" id="KW-0238">DNA-binding</keyword>
<accession>X1VLI5</accession>
<dbReference type="Pfam" id="PF00488">
    <property type="entry name" value="MutS_V"/>
    <property type="match status" value="1"/>
</dbReference>
<dbReference type="InterPro" id="IPR027417">
    <property type="entry name" value="P-loop_NTPase"/>
</dbReference>
<dbReference type="GO" id="GO:0006298">
    <property type="term" value="P:mismatch repair"/>
    <property type="evidence" value="ECO:0007669"/>
    <property type="project" value="InterPro"/>
</dbReference>
<protein>
    <recommendedName>
        <fullName evidence="4">DNA mismatch repair proteins mutS family domain-containing protein</fullName>
    </recommendedName>
</protein>
<evidence type="ECO:0000256" key="2">
    <source>
        <dbReference type="ARBA" id="ARBA00022840"/>
    </source>
</evidence>
<evidence type="ECO:0000256" key="1">
    <source>
        <dbReference type="ARBA" id="ARBA00022741"/>
    </source>
</evidence>
<name>X1VLI5_9ZZZZ</name>
<keyword evidence="1" id="KW-0547">Nucleotide-binding</keyword>
<dbReference type="GO" id="GO:0005829">
    <property type="term" value="C:cytosol"/>
    <property type="evidence" value="ECO:0007669"/>
    <property type="project" value="TreeGrafter"/>
</dbReference>
<dbReference type="GO" id="GO:0140664">
    <property type="term" value="F:ATP-dependent DNA damage sensor activity"/>
    <property type="evidence" value="ECO:0007669"/>
    <property type="project" value="InterPro"/>
</dbReference>
<dbReference type="PANTHER" id="PTHR11361:SF99">
    <property type="entry name" value="DNA MISMATCH REPAIR PROTEIN"/>
    <property type="match status" value="1"/>
</dbReference>
<dbReference type="InterPro" id="IPR000432">
    <property type="entry name" value="DNA_mismatch_repair_MutS_C"/>
</dbReference>
<dbReference type="InterPro" id="IPR045076">
    <property type="entry name" value="MutS"/>
</dbReference>
<evidence type="ECO:0000259" key="4">
    <source>
        <dbReference type="SMART" id="SM00534"/>
    </source>
</evidence>
<proteinExistence type="predicted"/>
<dbReference type="Gene3D" id="3.40.50.300">
    <property type="entry name" value="P-loop containing nucleotide triphosphate hydrolases"/>
    <property type="match status" value="1"/>
</dbReference>
<dbReference type="PANTHER" id="PTHR11361">
    <property type="entry name" value="DNA MISMATCH REPAIR PROTEIN MUTS FAMILY MEMBER"/>
    <property type="match status" value="1"/>
</dbReference>
<evidence type="ECO:0000256" key="3">
    <source>
        <dbReference type="ARBA" id="ARBA00023125"/>
    </source>
</evidence>
<sequence>LTRRNLPITEEFLALRRKADFFLGATRYFDTLKSRKLPVVFPVMQEDLNAHFDIKGLYNPCLLTQGDAILSHRGIVPNDNTVSLPESNVTIITGPNNTGKSVYIKAVGLTLALAHNGFPIPATSARIRHLDGIVTHSTHPEDIERGEGGLADELRRLREGLACASKETFFLINEPIKGTSHQDAIEISLRLISALIKLGAPAFITTHIHEVASITDKWEGVQNMQTKFRIREGIIIPSYQIVPGTAQVSHGI</sequence>
<evidence type="ECO:0000313" key="5">
    <source>
        <dbReference type="EMBL" id="GAJ09155.1"/>
    </source>
</evidence>
<dbReference type="SMART" id="SM00534">
    <property type="entry name" value="MUTSac"/>
    <property type="match status" value="1"/>
</dbReference>
<reference evidence="5" key="1">
    <citation type="journal article" date="2014" name="Front. Microbiol.">
        <title>High frequency of phylogenetically diverse reductive dehalogenase-homologous genes in deep subseafloor sedimentary metagenomes.</title>
        <authorList>
            <person name="Kawai M."/>
            <person name="Futagami T."/>
            <person name="Toyoda A."/>
            <person name="Takaki Y."/>
            <person name="Nishi S."/>
            <person name="Hori S."/>
            <person name="Arai W."/>
            <person name="Tsubouchi T."/>
            <person name="Morono Y."/>
            <person name="Uchiyama I."/>
            <person name="Ito T."/>
            <person name="Fujiyama A."/>
            <person name="Inagaki F."/>
            <person name="Takami H."/>
        </authorList>
    </citation>
    <scope>NUCLEOTIDE SEQUENCE</scope>
    <source>
        <strain evidence="5">Expedition CK06-06</strain>
    </source>
</reference>
<dbReference type="EMBL" id="BARW01029409">
    <property type="protein sequence ID" value="GAJ09155.1"/>
    <property type="molecule type" value="Genomic_DNA"/>
</dbReference>